<evidence type="ECO:0000313" key="1">
    <source>
        <dbReference type="EMBL" id="KAJ2973474.1"/>
    </source>
</evidence>
<evidence type="ECO:0000313" key="2">
    <source>
        <dbReference type="Proteomes" id="UP001143910"/>
    </source>
</evidence>
<keyword evidence="2" id="KW-1185">Reference proteome</keyword>
<name>A0ACC1N3I7_9HYPO</name>
<proteinExistence type="predicted"/>
<organism evidence="1 2">
    <name type="scientific">Zarea fungicola</name>
    <dbReference type="NCBI Taxonomy" id="93591"/>
    <lineage>
        <taxon>Eukaryota</taxon>
        <taxon>Fungi</taxon>
        <taxon>Dikarya</taxon>
        <taxon>Ascomycota</taxon>
        <taxon>Pezizomycotina</taxon>
        <taxon>Sordariomycetes</taxon>
        <taxon>Hypocreomycetidae</taxon>
        <taxon>Hypocreales</taxon>
        <taxon>Cordycipitaceae</taxon>
        <taxon>Zarea</taxon>
    </lineage>
</organism>
<dbReference type="Proteomes" id="UP001143910">
    <property type="component" value="Unassembled WGS sequence"/>
</dbReference>
<comment type="caution">
    <text evidence="1">The sequence shown here is derived from an EMBL/GenBank/DDBJ whole genome shotgun (WGS) entry which is preliminary data.</text>
</comment>
<accession>A0ACC1N3I7</accession>
<gene>
    <name evidence="1" type="ORF">NQ176_g6590</name>
</gene>
<reference evidence="1" key="1">
    <citation type="submission" date="2022-08" db="EMBL/GenBank/DDBJ databases">
        <title>Genome Sequence of Lecanicillium fungicola.</title>
        <authorList>
            <person name="Buettner E."/>
        </authorList>
    </citation>
    <scope>NUCLEOTIDE SEQUENCE</scope>
    <source>
        <strain evidence="1">Babe33</strain>
    </source>
</reference>
<dbReference type="EMBL" id="JANJQO010000968">
    <property type="protein sequence ID" value="KAJ2973474.1"/>
    <property type="molecule type" value="Genomic_DNA"/>
</dbReference>
<protein>
    <submittedName>
        <fullName evidence="1">Uncharacterized protein</fullName>
    </submittedName>
</protein>
<sequence length="214" mass="23929">MSFELQGELTQEDIVQTFINMSRAELDNLAVDCSPEAVDSASLLASQAISAAFNDDRLTSRAYKQHAICHMMSNRIRTAIFAMERAKALDPIEWAEVDELILGEWKEIEAKSEDGLQQLRDQARRERTQTQATQAPEERAFDTDNGDRTGRLSVETVVTVNNTSTRRLSGETDITLNDTSTRRLSGETIVPDYEGLDWSPPPGWMEDESGSNLS</sequence>